<dbReference type="OrthoDB" id="6157510at2759"/>
<evidence type="ECO:0000313" key="3">
    <source>
        <dbReference type="Proteomes" id="UP001148018"/>
    </source>
</evidence>
<feature type="transmembrane region" description="Helical" evidence="1">
    <location>
        <begin position="96"/>
        <end position="116"/>
    </location>
</feature>
<evidence type="ECO:0000313" key="2">
    <source>
        <dbReference type="EMBL" id="KAJ3585748.1"/>
    </source>
</evidence>
<accession>A0A9Q0I5N2</accession>
<reference evidence="2" key="1">
    <citation type="submission" date="2022-07" db="EMBL/GenBank/DDBJ databases">
        <title>Chromosome-level genome of Muraenolepis orangiensis.</title>
        <authorList>
            <person name="Kim J."/>
        </authorList>
    </citation>
    <scope>NUCLEOTIDE SEQUENCE</scope>
    <source>
        <strain evidence="2">KU_S4_2022</strain>
        <tissue evidence="2">Muscle</tissue>
    </source>
</reference>
<dbReference type="AlphaFoldDB" id="A0A9Q0I5N2"/>
<keyword evidence="1" id="KW-0812">Transmembrane</keyword>
<name>A0A9Q0I5N2_9TELE</name>
<dbReference type="PANTHER" id="PTHR33444:SF2">
    <property type="entry name" value="MARVEL DOMAIN-CONTAINING PROTEIN"/>
    <property type="match status" value="1"/>
</dbReference>
<comment type="caution">
    <text evidence="2">The sequence shown here is derived from an EMBL/GenBank/DDBJ whole genome shotgun (WGS) entry which is preliminary data.</text>
</comment>
<gene>
    <name evidence="2" type="ORF">NHX12_014467</name>
</gene>
<sequence length="175" mass="19617">MSSQGLMGRIRNRPQPPTPVLLLSKLMVCVIPIAQIAIGAVYLEECPREPYIPIYLVVVGVFGLMLGLLSCLPCAHQQKDAPSTPLSRICVTWNSLTSLFIFCWFIAGNVWIYSIYEPNYNQTTTATDPYCNKTLYLFAFWTTTLLYILLCVFLFGGCCVMLCFCLFGDADPDDN</sequence>
<keyword evidence="1" id="KW-0472">Membrane</keyword>
<dbReference type="InterPro" id="IPR040350">
    <property type="entry name" value="TMEM272"/>
</dbReference>
<feature type="transmembrane region" description="Helical" evidence="1">
    <location>
        <begin position="136"/>
        <end position="167"/>
    </location>
</feature>
<dbReference type="Proteomes" id="UP001148018">
    <property type="component" value="Unassembled WGS sequence"/>
</dbReference>
<feature type="transmembrane region" description="Helical" evidence="1">
    <location>
        <begin position="54"/>
        <end position="75"/>
    </location>
</feature>
<keyword evidence="3" id="KW-1185">Reference proteome</keyword>
<proteinExistence type="predicted"/>
<organism evidence="2 3">
    <name type="scientific">Muraenolepis orangiensis</name>
    <name type="common">Patagonian moray cod</name>
    <dbReference type="NCBI Taxonomy" id="630683"/>
    <lineage>
        <taxon>Eukaryota</taxon>
        <taxon>Metazoa</taxon>
        <taxon>Chordata</taxon>
        <taxon>Craniata</taxon>
        <taxon>Vertebrata</taxon>
        <taxon>Euteleostomi</taxon>
        <taxon>Actinopterygii</taxon>
        <taxon>Neopterygii</taxon>
        <taxon>Teleostei</taxon>
        <taxon>Neoteleostei</taxon>
        <taxon>Acanthomorphata</taxon>
        <taxon>Zeiogadaria</taxon>
        <taxon>Gadariae</taxon>
        <taxon>Gadiformes</taxon>
        <taxon>Muraenolepidoidei</taxon>
        <taxon>Muraenolepididae</taxon>
        <taxon>Muraenolepis</taxon>
    </lineage>
</organism>
<dbReference type="EMBL" id="JANIIK010000118">
    <property type="protein sequence ID" value="KAJ3585748.1"/>
    <property type="molecule type" value="Genomic_DNA"/>
</dbReference>
<keyword evidence="1" id="KW-1133">Transmembrane helix</keyword>
<dbReference type="PANTHER" id="PTHR33444">
    <property type="entry name" value="SI:DKEY-19B23.12-RELATED"/>
    <property type="match status" value="1"/>
</dbReference>
<evidence type="ECO:0000256" key="1">
    <source>
        <dbReference type="SAM" id="Phobius"/>
    </source>
</evidence>
<protein>
    <submittedName>
        <fullName evidence="2">Uncharacterized protein</fullName>
    </submittedName>
</protein>
<feature type="transmembrane region" description="Helical" evidence="1">
    <location>
        <begin position="20"/>
        <end position="42"/>
    </location>
</feature>